<evidence type="ECO:0000313" key="1">
    <source>
        <dbReference type="EMBL" id="KAG8378320.1"/>
    </source>
</evidence>
<proteinExistence type="predicted"/>
<accession>A0AAV6X9Q6</accession>
<gene>
    <name evidence="1" type="ORF">BUALT_Bualt08G0125200</name>
</gene>
<comment type="caution">
    <text evidence="1">The sequence shown here is derived from an EMBL/GenBank/DDBJ whole genome shotgun (WGS) entry which is preliminary data.</text>
</comment>
<dbReference type="AlphaFoldDB" id="A0AAV6X9Q6"/>
<sequence length="344" mass="38807">MCIKHSSKTVLNPKAQEWQPLTPPLQPHQLLPHVILPPPPAAAEQVPPIYTTAAAATPHMLLPHHHHIPYQHDESYYYYYLNPQSLPSYDQGFTPYNGCTLTQPLYYYTTTIGSFPAADNYVCNSAKAAKLFISGGEATVLDGGDMKRHYHDEENVSWTFCKEVESPKSPPVHVEKNASRRVFPPRLQRATRSFHKKPPSPPQLKQEWRPRRSAKLNHNVSGGCAAAFPPPPPFSDEKISFPSKTTVMIKNIPNQLRKRDNLGYAFVNFTSGGAAMKFKEVFQNYSWNMGKEALIKRFQNSSFTCDELDFLPVVLDPPRNGFDPNPAPPMILGTMNLQAFTKNY</sequence>
<evidence type="ECO:0008006" key="3">
    <source>
        <dbReference type="Google" id="ProtNLM"/>
    </source>
</evidence>
<organism evidence="1 2">
    <name type="scientific">Buddleja alternifolia</name>
    <dbReference type="NCBI Taxonomy" id="168488"/>
    <lineage>
        <taxon>Eukaryota</taxon>
        <taxon>Viridiplantae</taxon>
        <taxon>Streptophyta</taxon>
        <taxon>Embryophyta</taxon>
        <taxon>Tracheophyta</taxon>
        <taxon>Spermatophyta</taxon>
        <taxon>Magnoliopsida</taxon>
        <taxon>eudicotyledons</taxon>
        <taxon>Gunneridae</taxon>
        <taxon>Pentapetalae</taxon>
        <taxon>asterids</taxon>
        <taxon>lamiids</taxon>
        <taxon>Lamiales</taxon>
        <taxon>Scrophulariaceae</taxon>
        <taxon>Buddlejeae</taxon>
        <taxon>Buddleja</taxon>
    </lineage>
</organism>
<evidence type="ECO:0000313" key="2">
    <source>
        <dbReference type="Proteomes" id="UP000826271"/>
    </source>
</evidence>
<keyword evidence="2" id="KW-1185">Reference proteome</keyword>
<dbReference type="EMBL" id="WHWC01000008">
    <property type="protein sequence ID" value="KAG8378320.1"/>
    <property type="molecule type" value="Genomic_DNA"/>
</dbReference>
<name>A0AAV6X9Q6_9LAMI</name>
<dbReference type="Proteomes" id="UP000826271">
    <property type="component" value="Unassembled WGS sequence"/>
</dbReference>
<protein>
    <recommendedName>
        <fullName evidence="3">Mei2-like C-terminal RNA recognition motif domain-containing protein</fullName>
    </recommendedName>
</protein>
<reference evidence="1" key="1">
    <citation type="submission" date="2019-10" db="EMBL/GenBank/DDBJ databases">
        <authorList>
            <person name="Zhang R."/>
            <person name="Pan Y."/>
            <person name="Wang J."/>
            <person name="Ma R."/>
            <person name="Yu S."/>
        </authorList>
    </citation>
    <scope>NUCLEOTIDE SEQUENCE</scope>
    <source>
        <strain evidence="1">LA-IB0</strain>
        <tissue evidence="1">Leaf</tissue>
    </source>
</reference>